<keyword evidence="5 7" id="KW-0560">Oxidoreductase</keyword>
<dbReference type="InterPro" id="IPR046373">
    <property type="entry name" value="Acyl-CoA_Oxase/DH_mid-dom_sf"/>
</dbReference>
<comment type="cofactor">
    <cofactor evidence="1 7">
        <name>FAD</name>
        <dbReference type="ChEBI" id="CHEBI:57692"/>
    </cofactor>
</comment>
<dbReference type="InterPro" id="IPR006091">
    <property type="entry name" value="Acyl-CoA_Oxase/DH_mid-dom"/>
</dbReference>
<evidence type="ECO:0000313" key="12">
    <source>
        <dbReference type="Proteomes" id="UP000093894"/>
    </source>
</evidence>
<evidence type="ECO:0000256" key="3">
    <source>
        <dbReference type="ARBA" id="ARBA00022630"/>
    </source>
</evidence>
<comment type="catalytic activity">
    <reaction evidence="6">
        <text>a 2,3-saturated acyl-CoA + A = a 2,3-dehydroacyl-CoA + AH2</text>
        <dbReference type="Rhea" id="RHEA:48608"/>
        <dbReference type="ChEBI" id="CHEBI:13193"/>
        <dbReference type="ChEBI" id="CHEBI:17499"/>
        <dbReference type="ChEBI" id="CHEBI:60015"/>
        <dbReference type="ChEBI" id="CHEBI:65111"/>
    </reaction>
</comment>
<dbReference type="Gene3D" id="1.20.140.10">
    <property type="entry name" value="Butyryl-CoA Dehydrogenase, subunit A, domain 3"/>
    <property type="match status" value="1"/>
</dbReference>
<dbReference type="PANTHER" id="PTHR43292">
    <property type="entry name" value="ACYL-COA DEHYDROGENASE"/>
    <property type="match status" value="1"/>
</dbReference>
<dbReference type="InterPro" id="IPR036250">
    <property type="entry name" value="AcylCo_DH-like_C"/>
</dbReference>
<comment type="caution">
    <text evidence="11">The sequence shown here is derived from an EMBL/GenBank/DDBJ whole genome shotgun (WGS) entry which is preliminary data.</text>
</comment>
<feature type="domain" description="Acyl-CoA oxidase/dehydrogenase middle" evidence="9">
    <location>
        <begin position="125"/>
        <end position="211"/>
    </location>
</feature>
<dbReference type="Gene3D" id="2.40.110.10">
    <property type="entry name" value="Butyryl-CoA Dehydrogenase, subunit A, domain 2"/>
    <property type="match status" value="1"/>
</dbReference>
<evidence type="ECO:0000256" key="7">
    <source>
        <dbReference type="RuleBase" id="RU362125"/>
    </source>
</evidence>
<dbReference type="FunFam" id="2.40.110.10:FF:000002">
    <property type="entry name" value="Acyl-CoA dehydrogenase fadE12"/>
    <property type="match status" value="1"/>
</dbReference>
<dbReference type="GO" id="GO:0016627">
    <property type="term" value="F:oxidoreductase activity, acting on the CH-CH group of donors"/>
    <property type="evidence" value="ECO:0007669"/>
    <property type="project" value="InterPro"/>
</dbReference>
<dbReference type="SUPFAM" id="SSF56645">
    <property type="entry name" value="Acyl-CoA dehydrogenase NM domain-like"/>
    <property type="match status" value="1"/>
</dbReference>
<dbReference type="AlphaFoldDB" id="A0A853M3C8"/>
<keyword evidence="3 7" id="KW-0285">Flavoprotein</keyword>
<dbReference type="Pfam" id="PF00441">
    <property type="entry name" value="Acyl-CoA_dh_1"/>
    <property type="match status" value="1"/>
</dbReference>
<dbReference type="Gene3D" id="1.10.540.10">
    <property type="entry name" value="Acyl-CoA dehydrogenase/oxidase, N-terminal domain"/>
    <property type="match status" value="1"/>
</dbReference>
<dbReference type="SUPFAM" id="SSF47203">
    <property type="entry name" value="Acyl-CoA dehydrogenase C-terminal domain-like"/>
    <property type="match status" value="1"/>
</dbReference>
<gene>
    <name evidence="11" type="ORF">A5628_06925</name>
</gene>
<feature type="domain" description="Acyl-CoA dehydrogenase/oxidase C-terminal" evidence="8">
    <location>
        <begin position="311"/>
        <end position="379"/>
    </location>
</feature>
<protein>
    <recommendedName>
        <fullName evidence="13">Acyl-CoA dehydrogenase</fullName>
    </recommendedName>
</protein>
<dbReference type="Pfam" id="PF02771">
    <property type="entry name" value="Acyl-CoA_dh_N"/>
    <property type="match status" value="1"/>
</dbReference>
<dbReference type="PANTHER" id="PTHR43292:SF4">
    <property type="entry name" value="ACYL-COA DEHYDROGENASE FADE34"/>
    <property type="match status" value="1"/>
</dbReference>
<comment type="similarity">
    <text evidence="2 7">Belongs to the acyl-CoA dehydrogenase family.</text>
</comment>
<accession>A0A853M3C8</accession>
<evidence type="ECO:0000256" key="1">
    <source>
        <dbReference type="ARBA" id="ARBA00001974"/>
    </source>
</evidence>
<evidence type="ECO:0008006" key="13">
    <source>
        <dbReference type="Google" id="ProtNLM"/>
    </source>
</evidence>
<evidence type="ECO:0000259" key="10">
    <source>
        <dbReference type="Pfam" id="PF02771"/>
    </source>
</evidence>
<organism evidence="11 12">
    <name type="scientific">Mycobacterium colombiense</name>
    <dbReference type="NCBI Taxonomy" id="339268"/>
    <lineage>
        <taxon>Bacteria</taxon>
        <taxon>Bacillati</taxon>
        <taxon>Actinomycetota</taxon>
        <taxon>Actinomycetes</taxon>
        <taxon>Mycobacteriales</taxon>
        <taxon>Mycobacteriaceae</taxon>
        <taxon>Mycobacterium</taxon>
        <taxon>Mycobacterium avium complex (MAC)</taxon>
    </lineage>
</organism>
<evidence type="ECO:0000259" key="9">
    <source>
        <dbReference type="Pfam" id="PF02770"/>
    </source>
</evidence>
<evidence type="ECO:0000256" key="2">
    <source>
        <dbReference type="ARBA" id="ARBA00009347"/>
    </source>
</evidence>
<dbReference type="RefSeq" id="WP_065052207.1">
    <property type="nucleotide sequence ID" value="NZ_LZKW01000092.1"/>
</dbReference>
<dbReference type="EMBL" id="LZLG01000066">
    <property type="protein sequence ID" value="OBJ60775.1"/>
    <property type="molecule type" value="Genomic_DNA"/>
</dbReference>
<name>A0A853M3C8_9MYCO</name>
<dbReference type="InterPro" id="IPR037069">
    <property type="entry name" value="AcylCoA_DH/ox_N_sf"/>
</dbReference>
<dbReference type="InterPro" id="IPR013786">
    <property type="entry name" value="AcylCoA_DH/ox_N"/>
</dbReference>
<evidence type="ECO:0000256" key="4">
    <source>
        <dbReference type="ARBA" id="ARBA00022827"/>
    </source>
</evidence>
<evidence type="ECO:0000256" key="5">
    <source>
        <dbReference type="ARBA" id="ARBA00023002"/>
    </source>
</evidence>
<proteinExistence type="inferred from homology"/>
<dbReference type="GO" id="GO:0005886">
    <property type="term" value="C:plasma membrane"/>
    <property type="evidence" value="ECO:0007669"/>
    <property type="project" value="TreeGrafter"/>
</dbReference>
<sequence>MNFGLVDLDDDTRQFWADVKDFLAEHVTENVLAVERATGSGFSESLHLALGERGWVAPRWSVEEGGAGLAGTRARIIGEELLRSGAPYVLASTTLLPPIAIRMFGSKELQDDILPKVANGTVRICLGYTEPDCGSDLAAVRTRAVKDGDDWVINGQKMFTTGAQHSQYCFLLTRTDPTAATHKGLTVFLLPLDTPGVEIRPIGTLGGERTNFVYLDDVRIDDRWRLGAVNSGWSVVAAPLTAEHSMGGGDSDELTSPYLIACENLLQAAVVWATETIGDDGYPMSTQPAVREGIAEVAIAIELARSTPGPMGRIVCSDTLINSASHLLDLVGPAGQLLRGADGAVIDGAFEDGFRFAPGTAIYGGSTDIARNVIAERILGLPRSTPRRSAT</sequence>
<dbReference type="Pfam" id="PF02770">
    <property type="entry name" value="Acyl-CoA_dh_M"/>
    <property type="match status" value="1"/>
</dbReference>
<keyword evidence="4 7" id="KW-0274">FAD</keyword>
<feature type="domain" description="Acyl-CoA dehydrogenase/oxidase N-terminal" evidence="10">
    <location>
        <begin position="10"/>
        <end position="120"/>
    </location>
</feature>
<reference evidence="11 12" key="1">
    <citation type="submission" date="2016-06" db="EMBL/GenBank/DDBJ databases">
        <authorList>
            <person name="Sutton G."/>
            <person name="Brinkac L."/>
            <person name="Sanka R."/>
            <person name="Adams M."/>
            <person name="Lau E."/>
            <person name="Garcia-Basteiro A."/>
            <person name="Lopez-Varela E."/>
            <person name="Palencia S."/>
        </authorList>
    </citation>
    <scope>NUCLEOTIDE SEQUENCE [LARGE SCALE GENOMIC DNA]</scope>
    <source>
        <strain evidence="11 12">1164983.0</strain>
    </source>
</reference>
<dbReference type="InterPro" id="IPR052161">
    <property type="entry name" value="Mycobact_Acyl-CoA_DH"/>
</dbReference>
<evidence type="ECO:0000256" key="6">
    <source>
        <dbReference type="ARBA" id="ARBA00052546"/>
    </source>
</evidence>
<evidence type="ECO:0000313" key="11">
    <source>
        <dbReference type="EMBL" id="OBJ60775.1"/>
    </source>
</evidence>
<evidence type="ECO:0000259" key="8">
    <source>
        <dbReference type="Pfam" id="PF00441"/>
    </source>
</evidence>
<dbReference type="Proteomes" id="UP000093894">
    <property type="component" value="Unassembled WGS sequence"/>
</dbReference>
<dbReference type="InterPro" id="IPR009075">
    <property type="entry name" value="AcylCo_DH/oxidase_C"/>
</dbReference>
<dbReference type="GO" id="GO:0050660">
    <property type="term" value="F:flavin adenine dinucleotide binding"/>
    <property type="evidence" value="ECO:0007669"/>
    <property type="project" value="InterPro"/>
</dbReference>
<dbReference type="InterPro" id="IPR009100">
    <property type="entry name" value="AcylCoA_DH/oxidase_NM_dom_sf"/>
</dbReference>